<dbReference type="HOGENOM" id="CLU_000288_57_30_1"/>
<name>A0A0C9W0V4_SPHS4</name>
<dbReference type="InterPro" id="IPR019775">
    <property type="entry name" value="WD40_repeat_CS"/>
</dbReference>
<dbReference type="SUPFAM" id="SSF50978">
    <property type="entry name" value="WD40 repeat-like"/>
    <property type="match status" value="1"/>
</dbReference>
<evidence type="ECO:0000313" key="4">
    <source>
        <dbReference type="EMBL" id="KIJ44541.1"/>
    </source>
</evidence>
<dbReference type="Gene3D" id="2.130.10.10">
    <property type="entry name" value="YVTN repeat-like/Quinoprotein amine dehydrogenase"/>
    <property type="match status" value="2"/>
</dbReference>
<dbReference type="PROSITE" id="PS50294">
    <property type="entry name" value="WD_REPEATS_REGION"/>
    <property type="match status" value="2"/>
</dbReference>
<evidence type="ECO:0000256" key="2">
    <source>
        <dbReference type="ARBA" id="ARBA00022737"/>
    </source>
</evidence>
<reference evidence="4 5" key="1">
    <citation type="submission" date="2014-06" db="EMBL/GenBank/DDBJ databases">
        <title>Evolutionary Origins and Diversification of the Mycorrhizal Mutualists.</title>
        <authorList>
            <consortium name="DOE Joint Genome Institute"/>
            <consortium name="Mycorrhizal Genomics Consortium"/>
            <person name="Kohler A."/>
            <person name="Kuo A."/>
            <person name="Nagy L.G."/>
            <person name="Floudas D."/>
            <person name="Copeland A."/>
            <person name="Barry K.W."/>
            <person name="Cichocki N."/>
            <person name="Veneault-Fourrey C."/>
            <person name="LaButti K."/>
            <person name="Lindquist E.A."/>
            <person name="Lipzen A."/>
            <person name="Lundell T."/>
            <person name="Morin E."/>
            <person name="Murat C."/>
            <person name="Riley R."/>
            <person name="Ohm R."/>
            <person name="Sun H."/>
            <person name="Tunlid A."/>
            <person name="Henrissat B."/>
            <person name="Grigoriev I.V."/>
            <person name="Hibbett D.S."/>
            <person name="Martin F."/>
        </authorList>
    </citation>
    <scope>NUCLEOTIDE SEQUENCE [LARGE SCALE GENOMIC DNA]</scope>
    <source>
        <strain evidence="4 5">SS14</strain>
    </source>
</reference>
<keyword evidence="2" id="KW-0677">Repeat</keyword>
<dbReference type="InterPro" id="IPR036322">
    <property type="entry name" value="WD40_repeat_dom_sf"/>
</dbReference>
<dbReference type="Pfam" id="PF00400">
    <property type="entry name" value="WD40"/>
    <property type="match status" value="2"/>
</dbReference>
<accession>A0A0C9W0V4</accession>
<dbReference type="PANTHER" id="PTHR44019:SF8">
    <property type="entry name" value="POC1 CENTRIOLAR PROTEIN HOMOLOG"/>
    <property type="match status" value="1"/>
</dbReference>
<organism evidence="4 5">
    <name type="scientific">Sphaerobolus stellatus (strain SS14)</name>
    <dbReference type="NCBI Taxonomy" id="990650"/>
    <lineage>
        <taxon>Eukaryota</taxon>
        <taxon>Fungi</taxon>
        <taxon>Dikarya</taxon>
        <taxon>Basidiomycota</taxon>
        <taxon>Agaricomycotina</taxon>
        <taxon>Agaricomycetes</taxon>
        <taxon>Phallomycetidae</taxon>
        <taxon>Geastrales</taxon>
        <taxon>Sphaerobolaceae</taxon>
        <taxon>Sphaerobolus</taxon>
    </lineage>
</organism>
<dbReference type="OrthoDB" id="6262491at2759"/>
<feature type="repeat" description="WD" evidence="3">
    <location>
        <begin position="23"/>
        <end position="64"/>
    </location>
</feature>
<dbReference type="InterPro" id="IPR001680">
    <property type="entry name" value="WD40_rpt"/>
</dbReference>
<gene>
    <name evidence="4" type="ORF">M422DRAFT_144781</name>
</gene>
<dbReference type="PROSITE" id="PS00678">
    <property type="entry name" value="WD_REPEATS_1"/>
    <property type="match status" value="2"/>
</dbReference>
<dbReference type="PANTHER" id="PTHR44019">
    <property type="entry name" value="WD REPEAT-CONTAINING PROTEIN 55"/>
    <property type="match status" value="1"/>
</dbReference>
<dbReference type="PROSITE" id="PS50082">
    <property type="entry name" value="WD_REPEATS_2"/>
    <property type="match status" value="2"/>
</dbReference>
<evidence type="ECO:0000256" key="3">
    <source>
        <dbReference type="PROSITE-ProRule" id="PRU00221"/>
    </source>
</evidence>
<feature type="non-terminal residue" evidence="4">
    <location>
        <position position="1"/>
    </location>
</feature>
<dbReference type="InterPro" id="IPR015943">
    <property type="entry name" value="WD40/YVTN_repeat-like_dom_sf"/>
</dbReference>
<dbReference type="SMART" id="SM00320">
    <property type="entry name" value="WD40"/>
    <property type="match status" value="2"/>
</dbReference>
<keyword evidence="1 3" id="KW-0853">WD repeat</keyword>
<dbReference type="EMBL" id="KN837117">
    <property type="protein sequence ID" value="KIJ44541.1"/>
    <property type="molecule type" value="Genomic_DNA"/>
</dbReference>
<dbReference type="InterPro" id="IPR050505">
    <property type="entry name" value="WDR55/POC1"/>
</dbReference>
<feature type="non-terminal residue" evidence="4">
    <location>
        <position position="107"/>
    </location>
</feature>
<evidence type="ECO:0000313" key="5">
    <source>
        <dbReference type="Proteomes" id="UP000054279"/>
    </source>
</evidence>
<protein>
    <submittedName>
        <fullName evidence="4">Uncharacterized protein</fullName>
    </submittedName>
</protein>
<dbReference type="Proteomes" id="UP000054279">
    <property type="component" value="Unassembled WGS sequence"/>
</dbReference>
<evidence type="ECO:0000256" key="1">
    <source>
        <dbReference type="ARBA" id="ARBA00022574"/>
    </source>
</evidence>
<dbReference type="AlphaFoldDB" id="A0A0C9W0V4"/>
<feature type="repeat" description="WD" evidence="3">
    <location>
        <begin position="80"/>
        <end position="107"/>
    </location>
</feature>
<sequence length="107" mass="11651">SYSDHSQIYVYDKYTGEQTATSPVKHQGAIRDIAFSPNGNYIVSGGEDGKLRLWEVESPSSRNDSGFVALSTGGTKDNIIRAVAFSPDGNYAMAATDDSNIYFWDVS</sequence>
<keyword evidence="5" id="KW-1185">Reference proteome</keyword>
<proteinExistence type="predicted"/>